<proteinExistence type="predicted"/>
<evidence type="ECO:0000313" key="3">
    <source>
        <dbReference type="Proteomes" id="UP001431783"/>
    </source>
</evidence>
<dbReference type="AlphaFoldDB" id="A0AAW1TVH5"/>
<protein>
    <recommendedName>
        <fullName evidence="1">CHK kinase-like domain-containing protein</fullName>
    </recommendedName>
</protein>
<dbReference type="PANTHER" id="PTHR11012:SF30">
    <property type="entry name" value="PROTEIN KINASE-LIKE DOMAIN-CONTAINING"/>
    <property type="match status" value="1"/>
</dbReference>
<dbReference type="SUPFAM" id="SSF56112">
    <property type="entry name" value="Protein kinase-like (PK-like)"/>
    <property type="match status" value="1"/>
</dbReference>
<dbReference type="PANTHER" id="PTHR11012">
    <property type="entry name" value="PROTEIN KINASE-LIKE DOMAIN-CONTAINING"/>
    <property type="match status" value="1"/>
</dbReference>
<dbReference type="EMBL" id="JARQZJ010000011">
    <property type="protein sequence ID" value="KAK9872364.1"/>
    <property type="molecule type" value="Genomic_DNA"/>
</dbReference>
<dbReference type="InterPro" id="IPR004119">
    <property type="entry name" value="EcKL"/>
</dbReference>
<gene>
    <name evidence="2" type="ORF">WA026_017822</name>
</gene>
<accession>A0AAW1TVH5</accession>
<sequence length="227" mass="26696">MEKLPSVFEEMMSDYDFKSANKSTMERALKVVEGNAKATTGLERFIEKSNEFFKETIKIKDKYTVITHGDCWCNNFMFKYKSENSQEISKTILLDWQLSTTSSPILDISYFFYSCSSKHCIDNYISYLTVYYNSLSAMLKQFGMNVDEVMTFEDLQLQWQSYAKYGMYMAILIIKIMLAKQEETPEIKDLLQEKEAMDIFKVDISNEQEYDERIGIIVNHMVENEFI</sequence>
<dbReference type="InterPro" id="IPR015897">
    <property type="entry name" value="CHK_kinase-like"/>
</dbReference>
<dbReference type="Gene3D" id="3.90.1200.10">
    <property type="match status" value="1"/>
</dbReference>
<dbReference type="Proteomes" id="UP001431783">
    <property type="component" value="Unassembled WGS sequence"/>
</dbReference>
<reference evidence="2 3" key="1">
    <citation type="submission" date="2023-03" db="EMBL/GenBank/DDBJ databases">
        <title>Genome insight into feeding habits of ladybird beetles.</title>
        <authorList>
            <person name="Li H.-S."/>
            <person name="Huang Y.-H."/>
            <person name="Pang H."/>
        </authorList>
    </citation>
    <scope>NUCLEOTIDE SEQUENCE [LARGE SCALE GENOMIC DNA]</scope>
    <source>
        <strain evidence="2">SYSU_2023b</strain>
        <tissue evidence="2">Whole body</tissue>
    </source>
</reference>
<dbReference type="SMART" id="SM00587">
    <property type="entry name" value="CHK"/>
    <property type="match status" value="1"/>
</dbReference>
<feature type="domain" description="CHK kinase-like" evidence="1">
    <location>
        <begin position="1"/>
        <end position="141"/>
    </location>
</feature>
<keyword evidence="3" id="KW-1185">Reference proteome</keyword>
<comment type="caution">
    <text evidence="2">The sequence shown here is derived from an EMBL/GenBank/DDBJ whole genome shotgun (WGS) entry which is preliminary data.</text>
</comment>
<name>A0AAW1TVH5_9CUCU</name>
<dbReference type="InterPro" id="IPR011009">
    <property type="entry name" value="Kinase-like_dom_sf"/>
</dbReference>
<organism evidence="2 3">
    <name type="scientific">Henosepilachna vigintioctopunctata</name>
    <dbReference type="NCBI Taxonomy" id="420089"/>
    <lineage>
        <taxon>Eukaryota</taxon>
        <taxon>Metazoa</taxon>
        <taxon>Ecdysozoa</taxon>
        <taxon>Arthropoda</taxon>
        <taxon>Hexapoda</taxon>
        <taxon>Insecta</taxon>
        <taxon>Pterygota</taxon>
        <taxon>Neoptera</taxon>
        <taxon>Endopterygota</taxon>
        <taxon>Coleoptera</taxon>
        <taxon>Polyphaga</taxon>
        <taxon>Cucujiformia</taxon>
        <taxon>Coccinelloidea</taxon>
        <taxon>Coccinellidae</taxon>
        <taxon>Epilachninae</taxon>
        <taxon>Epilachnini</taxon>
        <taxon>Henosepilachna</taxon>
    </lineage>
</organism>
<evidence type="ECO:0000259" key="1">
    <source>
        <dbReference type="SMART" id="SM00587"/>
    </source>
</evidence>
<dbReference type="Pfam" id="PF02958">
    <property type="entry name" value="EcKL"/>
    <property type="match status" value="1"/>
</dbReference>
<evidence type="ECO:0000313" key="2">
    <source>
        <dbReference type="EMBL" id="KAK9872364.1"/>
    </source>
</evidence>